<dbReference type="InterPro" id="IPR027417">
    <property type="entry name" value="P-loop_NTPase"/>
</dbReference>
<dbReference type="GO" id="GO:0005829">
    <property type="term" value="C:cytosol"/>
    <property type="evidence" value="ECO:0007669"/>
    <property type="project" value="TreeGrafter"/>
</dbReference>
<dbReference type="PANTHER" id="PTHR21299">
    <property type="entry name" value="CYTIDYLATE KINASE/PANTOATE-BETA-ALANINE LIGASE"/>
    <property type="match status" value="1"/>
</dbReference>
<evidence type="ECO:0000259" key="9">
    <source>
        <dbReference type="Pfam" id="PF02224"/>
    </source>
</evidence>
<evidence type="ECO:0000256" key="8">
    <source>
        <dbReference type="HAMAP-Rule" id="MF_00238"/>
    </source>
</evidence>
<dbReference type="PANTHER" id="PTHR21299:SF2">
    <property type="entry name" value="CYTIDYLATE KINASE"/>
    <property type="match status" value="1"/>
</dbReference>
<dbReference type="EC" id="2.7.4.25" evidence="8"/>
<proteinExistence type="inferred from homology"/>
<comment type="similarity">
    <text evidence="1 8">Belongs to the cytidylate kinase family. Type 1 subfamily.</text>
</comment>
<name>A0A377FUA5_9BACL</name>
<keyword evidence="4 8" id="KW-0418">Kinase</keyword>
<dbReference type="Pfam" id="PF02224">
    <property type="entry name" value="Cytidylate_kin"/>
    <property type="match status" value="1"/>
</dbReference>
<dbReference type="NCBIfam" id="TIGR00017">
    <property type="entry name" value="cmk"/>
    <property type="match status" value="1"/>
</dbReference>
<keyword evidence="5 8" id="KW-0067">ATP-binding</keyword>
<evidence type="ECO:0000256" key="1">
    <source>
        <dbReference type="ARBA" id="ARBA00009427"/>
    </source>
</evidence>
<gene>
    <name evidence="8 10" type="primary">cmk</name>
    <name evidence="10" type="ORF">NCTC13163_01767</name>
</gene>
<evidence type="ECO:0000256" key="7">
    <source>
        <dbReference type="ARBA" id="ARBA00048478"/>
    </source>
</evidence>
<dbReference type="SUPFAM" id="SSF52540">
    <property type="entry name" value="P-loop containing nucleoside triphosphate hydrolases"/>
    <property type="match status" value="1"/>
</dbReference>
<dbReference type="STRING" id="1397694.GCA_000702585_02263"/>
<dbReference type="GO" id="GO:0005524">
    <property type="term" value="F:ATP binding"/>
    <property type="evidence" value="ECO:0007669"/>
    <property type="project" value="UniProtKB-UniRule"/>
</dbReference>
<dbReference type="GO" id="GO:0006220">
    <property type="term" value="P:pyrimidine nucleotide metabolic process"/>
    <property type="evidence" value="ECO:0007669"/>
    <property type="project" value="UniProtKB-UniRule"/>
</dbReference>
<feature type="domain" description="Cytidylate kinase" evidence="9">
    <location>
        <begin position="6"/>
        <end position="219"/>
    </location>
</feature>
<comment type="catalytic activity">
    <reaction evidence="7 8">
        <text>CMP + ATP = CDP + ADP</text>
        <dbReference type="Rhea" id="RHEA:11600"/>
        <dbReference type="ChEBI" id="CHEBI:30616"/>
        <dbReference type="ChEBI" id="CHEBI:58069"/>
        <dbReference type="ChEBI" id="CHEBI:60377"/>
        <dbReference type="ChEBI" id="CHEBI:456216"/>
        <dbReference type="EC" id="2.7.4.25"/>
    </reaction>
</comment>
<dbReference type="GO" id="GO:0036430">
    <property type="term" value="F:CMP kinase activity"/>
    <property type="evidence" value="ECO:0007669"/>
    <property type="project" value="RHEA"/>
</dbReference>
<evidence type="ECO:0000256" key="3">
    <source>
        <dbReference type="ARBA" id="ARBA00022741"/>
    </source>
</evidence>
<evidence type="ECO:0000256" key="2">
    <source>
        <dbReference type="ARBA" id="ARBA00022679"/>
    </source>
</evidence>
<dbReference type="InterPro" id="IPR003136">
    <property type="entry name" value="Cytidylate_kin"/>
</dbReference>
<dbReference type="AlphaFoldDB" id="A0A377FUA5"/>
<feature type="binding site" evidence="8">
    <location>
        <begin position="10"/>
        <end position="18"/>
    </location>
    <ligand>
        <name>ATP</name>
        <dbReference type="ChEBI" id="CHEBI:30616"/>
    </ligand>
</feature>
<sequence>MKPLQIALDGPAGAGKSTIAKTLAKKLGYVYIDTGAIYRAVTYRALQDGIGLEDGPALAAMINRMDLRLVPSESGQRVFDGSIEVTDEIRSSEVTNNVSFVARQPEVRDALMDLQRDLAREGGIVMDGRDIGTHVLPSADLKVFMTATVEERARRRHEENVSKGIPSNFEQLKEEIALRDKRDSERVVAPLRQAEDAHFLDTTDLSIDGVVMAIEQLMEQVINR</sequence>
<protein>
    <recommendedName>
        <fullName evidence="8">Cytidylate kinase</fullName>
        <shortName evidence="8">CK</shortName>
        <ecNumber evidence="8">2.7.4.25</ecNumber>
    </recommendedName>
    <alternativeName>
        <fullName evidence="8">Cytidine monophosphate kinase</fullName>
        <shortName evidence="8">CMP kinase</shortName>
    </alternativeName>
</protein>
<dbReference type="EMBL" id="UGGP01000001">
    <property type="protein sequence ID" value="STO08397.1"/>
    <property type="molecule type" value="Genomic_DNA"/>
</dbReference>
<dbReference type="Gene3D" id="3.40.50.300">
    <property type="entry name" value="P-loop containing nucleotide triphosphate hydrolases"/>
    <property type="match status" value="1"/>
</dbReference>
<dbReference type="CDD" id="cd02020">
    <property type="entry name" value="CMPK"/>
    <property type="match status" value="1"/>
</dbReference>
<evidence type="ECO:0000256" key="4">
    <source>
        <dbReference type="ARBA" id="ARBA00022777"/>
    </source>
</evidence>
<organism evidence="10 11">
    <name type="scientific">Exiguobacterium aurantiacum</name>
    <dbReference type="NCBI Taxonomy" id="33987"/>
    <lineage>
        <taxon>Bacteria</taxon>
        <taxon>Bacillati</taxon>
        <taxon>Bacillota</taxon>
        <taxon>Bacilli</taxon>
        <taxon>Bacillales</taxon>
        <taxon>Bacillales Family XII. Incertae Sedis</taxon>
        <taxon>Exiguobacterium</taxon>
    </lineage>
</organism>
<comment type="subcellular location">
    <subcellularLocation>
        <location evidence="8">Cytoplasm</location>
    </subcellularLocation>
</comment>
<accession>A0A377FUA5</accession>
<evidence type="ECO:0000313" key="10">
    <source>
        <dbReference type="EMBL" id="STO08397.1"/>
    </source>
</evidence>
<keyword evidence="2 8" id="KW-0808">Transferase</keyword>
<evidence type="ECO:0000313" key="11">
    <source>
        <dbReference type="Proteomes" id="UP000254060"/>
    </source>
</evidence>
<evidence type="ECO:0000256" key="5">
    <source>
        <dbReference type="ARBA" id="ARBA00022840"/>
    </source>
</evidence>
<evidence type="ECO:0000256" key="6">
    <source>
        <dbReference type="ARBA" id="ARBA00047615"/>
    </source>
</evidence>
<dbReference type="Proteomes" id="UP000254060">
    <property type="component" value="Unassembled WGS sequence"/>
</dbReference>
<dbReference type="InterPro" id="IPR011994">
    <property type="entry name" value="Cytidylate_kinase_dom"/>
</dbReference>
<keyword evidence="3 8" id="KW-0547">Nucleotide-binding</keyword>
<keyword evidence="8" id="KW-0963">Cytoplasm</keyword>
<dbReference type="GO" id="GO:0015949">
    <property type="term" value="P:nucleobase-containing small molecule interconversion"/>
    <property type="evidence" value="ECO:0007669"/>
    <property type="project" value="TreeGrafter"/>
</dbReference>
<dbReference type="GO" id="GO:0036431">
    <property type="term" value="F:dCMP kinase activity"/>
    <property type="evidence" value="ECO:0007669"/>
    <property type="project" value="InterPro"/>
</dbReference>
<reference evidence="10 11" key="1">
    <citation type="submission" date="2018-06" db="EMBL/GenBank/DDBJ databases">
        <authorList>
            <consortium name="Pathogen Informatics"/>
            <person name="Doyle S."/>
        </authorList>
    </citation>
    <scope>NUCLEOTIDE SEQUENCE [LARGE SCALE GENOMIC DNA]</scope>
    <source>
        <strain evidence="10 11">NCTC13163</strain>
    </source>
</reference>
<dbReference type="HAMAP" id="MF_00238">
    <property type="entry name" value="Cytidyl_kinase_type1"/>
    <property type="match status" value="1"/>
</dbReference>
<comment type="catalytic activity">
    <reaction evidence="6 8">
        <text>dCMP + ATP = dCDP + ADP</text>
        <dbReference type="Rhea" id="RHEA:25094"/>
        <dbReference type="ChEBI" id="CHEBI:30616"/>
        <dbReference type="ChEBI" id="CHEBI:57566"/>
        <dbReference type="ChEBI" id="CHEBI:58593"/>
        <dbReference type="ChEBI" id="CHEBI:456216"/>
        <dbReference type="EC" id="2.7.4.25"/>
    </reaction>
</comment>